<dbReference type="PROSITE" id="PS00178">
    <property type="entry name" value="AA_TRNA_LIGASE_I"/>
    <property type="match status" value="1"/>
</dbReference>
<dbReference type="InterPro" id="IPR049940">
    <property type="entry name" value="GluQ/Sye"/>
</dbReference>
<name>A0ABV1LJ40_9BURK</name>
<evidence type="ECO:0000313" key="13">
    <source>
        <dbReference type="Proteomes" id="UP001469089"/>
    </source>
</evidence>
<comment type="caution">
    <text evidence="8">Lacks conserved residue(s) required for the propagation of feature annotation.</text>
</comment>
<evidence type="ECO:0000256" key="5">
    <source>
        <dbReference type="ARBA" id="ARBA00022840"/>
    </source>
</evidence>
<evidence type="ECO:0000313" key="12">
    <source>
        <dbReference type="EMBL" id="MEQ5838785.1"/>
    </source>
</evidence>
<dbReference type="SUPFAM" id="SSF52374">
    <property type="entry name" value="Nucleotidylyl transferase"/>
    <property type="match status" value="1"/>
</dbReference>
<keyword evidence="4 8" id="KW-0547">Nucleotide-binding</keyword>
<organism evidence="12 13">
    <name type="scientific">Paraburkholderia acidicola</name>
    <dbReference type="NCBI Taxonomy" id="1912599"/>
    <lineage>
        <taxon>Bacteria</taxon>
        <taxon>Pseudomonadati</taxon>
        <taxon>Pseudomonadota</taxon>
        <taxon>Betaproteobacteria</taxon>
        <taxon>Burkholderiales</taxon>
        <taxon>Burkholderiaceae</taxon>
        <taxon>Paraburkholderia</taxon>
    </lineage>
</organism>
<dbReference type="InterPro" id="IPR020058">
    <property type="entry name" value="Glu/Gln-tRNA-synth_Ib_cat-dom"/>
</dbReference>
<comment type="function">
    <text evidence="8">Catalyzes the attachment of glutamate to tRNA(Glu) in a two-step reaction: glutamate is first activated by ATP to form Glu-AMP and then transferred to the acceptor end of tRNA(Glu).</text>
</comment>
<dbReference type="GO" id="GO:0004818">
    <property type="term" value="F:glutamate-tRNA ligase activity"/>
    <property type="evidence" value="ECO:0007669"/>
    <property type="project" value="UniProtKB-EC"/>
</dbReference>
<dbReference type="InterPro" id="IPR033910">
    <property type="entry name" value="GluRS_core"/>
</dbReference>
<keyword evidence="6 8" id="KW-0648">Protein biosynthesis</keyword>
<sequence>MTTSVRTRFAPSPTGFIHLGNIRSALYPWAFARKMKGTFVLRIEDTDVERSSTEAVDAILEGMAWLDLGYDEGPFYQMQRLDRYREVLKQMTEQGLAYPCYMSTEELDALRERQRAAGEKPRYDGTWRPEPGKTLPVPPAGVEPVLRFRNPLAGVVAWDDAVKGHIEISNEELDDLVIARPDGTPMYNFCVVVDDLDMRITHVIRGDDHVNNTPRQINILRALGGEPPVYAHLPTVLNEQGEKMSKRHGAMSVMGYRDAGYLPEAVVNYLARLGWSHGDAEIFTREQFVEWFDLDHLGKSPAQYDHDRLNWLNNHYIKEADNARLADLARPFFESLEIDAAALAQGADLQAVIGLLKDRASTVKEIAENAAMFYRAPNPEPEAIAQHVTDVVRPALADFVVALKSAEWTKEGIAAALKATLATHKLKMPQLAMPVRLLVAGTTHTPSIDSVLMLFGREVVVSRLEKALA</sequence>
<dbReference type="InterPro" id="IPR045462">
    <property type="entry name" value="aa-tRNA-synth_I_cd-bd"/>
</dbReference>
<gene>
    <name evidence="8 12" type="primary">gltX</name>
    <name evidence="12" type="ORF">N0A02_04955</name>
</gene>
<feature type="domain" description="Glutamyl/glutaminyl-tRNA synthetase class Ib catalytic" evidence="10">
    <location>
        <begin position="5"/>
        <end position="311"/>
    </location>
</feature>
<feature type="binding site" evidence="8">
    <location>
        <position position="246"/>
    </location>
    <ligand>
        <name>ATP</name>
        <dbReference type="ChEBI" id="CHEBI:30616"/>
    </ligand>
</feature>
<dbReference type="InterPro" id="IPR004527">
    <property type="entry name" value="Glu-tRNA-ligase_bac/mito"/>
</dbReference>
<dbReference type="InterPro" id="IPR020752">
    <property type="entry name" value="Glu-tRNA-synth_I_codon-bd_sub1"/>
</dbReference>
<evidence type="ECO:0000256" key="4">
    <source>
        <dbReference type="ARBA" id="ARBA00022741"/>
    </source>
</evidence>
<dbReference type="Gene3D" id="1.10.10.350">
    <property type="match status" value="1"/>
</dbReference>
<comment type="catalytic activity">
    <reaction evidence="8">
        <text>tRNA(Glu) + L-glutamate + ATP = L-glutamyl-tRNA(Glu) + AMP + diphosphate</text>
        <dbReference type="Rhea" id="RHEA:23540"/>
        <dbReference type="Rhea" id="RHEA-COMP:9663"/>
        <dbReference type="Rhea" id="RHEA-COMP:9680"/>
        <dbReference type="ChEBI" id="CHEBI:29985"/>
        <dbReference type="ChEBI" id="CHEBI:30616"/>
        <dbReference type="ChEBI" id="CHEBI:33019"/>
        <dbReference type="ChEBI" id="CHEBI:78442"/>
        <dbReference type="ChEBI" id="CHEBI:78520"/>
        <dbReference type="ChEBI" id="CHEBI:456215"/>
        <dbReference type="EC" id="6.1.1.17"/>
    </reaction>
</comment>
<dbReference type="Proteomes" id="UP001469089">
    <property type="component" value="Unassembled WGS sequence"/>
</dbReference>
<comment type="subcellular location">
    <subcellularLocation>
        <location evidence="8">Cytoplasm</location>
    </subcellularLocation>
</comment>
<dbReference type="PANTHER" id="PTHR43311">
    <property type="entry name" value="GLUTAMATE--TRNA LIGASE"/>
    <property type="match status" value="1"/>
</dbReference>
<keyword evidence="13" id="KW-1185">Reference proteome</keyword>
<evidence type="ECO:0000256" key="1">
    <source>
        <dbReference type="ARBA" id="ARBA00007894"/>
    </source>
</evidence>
<feature type="domain" description="Aminoacyl-tRNA synthetase class I anticodon-binding" evidence="11">
    <location>
        <begin position="324"/>
        <end position="468"/>
    </location>
</feature>
<dbReference type="Pfam" id="PF00749">
    <property type="entry name" value="tRNA-synt_1c"/>
    <property type="match status" value="1"/>
</dbReference>
<proteinExistence type="inferred from homology"/>
<feature type="short sequence motif" description="'HIGH' region" evidence="8">
    <location>
        <begin position="11"/>
        <end position="21"/>
    </location>
</feature>
<protein>
    <recommendedName>
        <fullName evidence="8">Glutamate--tRNA ligase</fullName>
        <ecNumber evidence="8">6.1.1.17</ecNumber>
    </recommendedName>
    <alternativeName>
        <fullName evidence="8">Glutamyl-tRNA synthetase</fullName>
        <shortName evidence="8">GluRS</shortName>
    </alternativeName>
</protein>
<dbReference type="PRINTS" id="PR00987">
    <property type="entry name" value="TRNASYNTHGLU"/>
</dbReference>
<keyword evidence="3 8" id="KW-0436">Ligase</keyword>
<dbReference type="NCBIfam" id="TIGR00464">
    <property type="entry name" value="gltX_bact"/>
    <property type="match status" value="1"/>
</dbReference>
<evidence type="ECO:0000256" key="7">
    <source>
        <dbReference type="ARBA" id="ARBA00023146"/>
    </source>
</evidence>
<dbReference type="InterPro" id="IPR020751">
    <property type="entry name" value="aa-tRNA-synth_I_codon-bd_sub2"/>
</dbReference>
<accession>A0ABV1LJ40</accession>
<comment type="similarity">
    <text evidence="1 8">Belongs to the class-I aminoacyl-tRNA synthetase family. Glutamate--tRNA ligase type 1 subfamily.</text>
</comment>
<dbReference type="CDD" id="cd00808">
    <property type="entry name" value="GluRS_core"/>
    <property type="match status" value="1"/>
</dbReference>
<feature type="short sequence motif" description="'KMSKS' region" evidence="8">
    <location>
        <begin position="243"/>
        <end position="247"/>
    </location>
</feature>
<dbReference type="PANTHER" id="PTHR43311:SF2">
    <property type="entry name" value="GLUTAMATE--TRNA LIGASE, MITOCHONDRIAL-RELATED"/>
    <property type="match status" value="1"/>
</dbReference>
<evidence type="ECO:0000256" key="3">
    <source>
        <dbReference type="ARBA" id="ARBA00022598"/>
    </source>
</evidence>
<dbReference type="Pfam" id="PF19269">
    <property type="entry name" value="Anticodon_2"/>
    <property type="match status" value="1"/>
</dbReference>
<dbReference type="RefSeq" id="WP_349541476.1">
    <property type="nucleotide sequence ID" value="NZ_JAOALG010000001.1"/>
</dbReference>
<evidence type="ECO:0000256" key="6">
    <source>
        <dbReference type="ARBA" id="ARBA00022917"/>
    </source>
</evidence>
<feature type="compositionally biased region" description="Basic and acidic residues" evidence="9">
    <location>
        <begin position="118"/>
        <end position="131"/>
    </location>
</feature>
<evidence type="ECO:0000256" key="8">
    <source>
        <dbReference type="HAMAP-Rule" id="MF_00022"/>
    </source>
</evidence>
<dbReference type="InterPro" id="IPR008925">
    <property type="entry name" value="aa_tRNA-synth_I_cd-bd_sf"/>
</dbReference>
<keyword evidence="5 8" id="KW-0067">ATP-binding</keyword>
<dbReference type="EMBL" id="JAOALG010000001">
    <property type="protein sequence ID" value="MEQ5838785.1"/>
    <property type="molecule type" value="Genomic_DNA"/>
</dbReference>
<dbReference type="SUPFAM" id="SSF48163">
    <property type="entry name" value="An anticodon-binding domain of class I aminoacyl-tRNA synthetases"/>
    <property type="match status" value="1"/>
</dbReference>
<evidence type="ECO:0000259" key="11">
    <source>
        <dbReference type="Pfam" id="PF19269"/>
    </source>
</evidence>
<evidence type="ECO:0000256" key="2">
    <source>
        <dbReference type="ARBA" id="ARBA00022490"/>
    </source>
</evidence>
<comment type="caution">
    <text evidence="12">The sequence shown here is derived from an EMBL/GenBank/DDBJ whole genome shotgun (WGS) entry which is preliminary data.</text>
</comment>
<comment type="subunit">
    <text evidence="8">Monomer.</text>
</comment>
<keyword evidence="2 8" id="KW-0963">Cytoplasm</keyword>
<feature type="region of interest" description="Disordered" evidence="9">
    <location>
        <begin position="118"/>
        <end position="138"/>
    </location>
</feature>
<dbReference type="HAMAP" id="MF_00022">
    <property type="entry name" value="Glu_tRNA_synth_type1"/>
    <property type="match status" value="1"/>
</dbReference>
<dbReference type="Gene3D" id="1.10.8.70">
    <property type="entry name" value="Glutamate-tRNA synthetase, class I, anticodon-binding domain 1"/>
    <property type="match status" value="1"/>
</dbReference>
<dbReference type="InterPro" id="IPR001412">
    <property type="entry name" value="aa-tRNA-synth_I_CS"/>
</dbReference>
<dbReference type="InterPro" id="IPR014729">
    <property type="entry name" value="Rossmann-like_a/b/a_fold"/>
</dbReference>
<dbReference type="Gene3D" id="3.40.50.620">
    <property type="entry name" value="HUPs"/>
    <property type="match status" value="1"/>
</dbReference>
<reference evidence="12 13" key="1">
    <citation type="journal article" date="2024" name="Chem. Sci.">
        <title>Discovery of a lagriamide polyketide by integrated genome mining, isotopic labeling, and untargeted metabolomics.</title>
        <authorList>
            <person name="Fergusson C.H."/>
            <person name="Saulog J."/>
            <person name="Paulo B.S."/>
            <person name="Wilson D.M."/>
            <person name="Liu D.Y."/>
            <person name="Morehouse N.J."/>
            <person name="Waterworth S."/>
            <person name="Barkei J."/>
            <person name="Gray C.A."/>
            <person name="Kwan J.C."/>
            <person name="Eustaquio A.S."/>
            <person name="Linington R.G."/>
        </authorList>
    </citation>
    <scope>NUCLEOTIDE SEQUENCE [LARGE SCALE GENOMIC DNA]</scope>
    <source>
        <strain evidence="12 13">RL17-338-BIF-B</strain>
    </source>
</reference>
<dbReference type="EC" id="6.1.1.17" evidence="8"/>
<evidence type="ECO:0000256" key="9">
    <source>
        <dbReference type="SAM" id="MobiDB-lite"/>
    </source>
</evidence>
<dbReference type="InterPro" id="IPR000924">
    <property type="entry name" value="Glu/Gln-tRNA-synth"/>
</dbReference>
<evidence type="ECO:0000259" key="10">
    <source>
        <dbReference type="Pfam" id="PF00749"/>
    </source>
</evidence>
<keyword evidence="7 8" id="KW-0030">Aminoacyl-tRNA synthetase</keyword>